<dbReference type="SUPFAM" id="SSF140864">
    <property type="entry name" value="TROVE domain-like"/>
    <property type="match status" value="1"/>
</dbReference>
<dbReference type="PANTHER" id="PTHR44791">
    <property type="entry name" value="TELOMERASE PROTEIN COMPONENT 1 TEP1"/>
    <property type="match status" value="1"/>
</dbReference>
<gene>
    <name evidence="2" type="ORF">SAMN02745941_00568</name>
</gene>
<sequence length="489" mass="55908">MSKFNRNLNKLTKNNEGHIAYEMSLIDRLIIQVLTGFFGEDKFYLNNSSQIIKDIREVCIINPAFIANLAIYARKEMHLRSISHVLVAELAKSSSGKKYARETIYRVIERVDDMTEILAYYLNEFGKAIPNSMKKAIAEKLLTFDEYSIAKYKGNNELKTKDILCLVHPKPRDEGQNNMFKRILEGTLKTPITWQTKLSTQGNTKESWEELIENNNLGYMALLRNLRNIIKSNPKNIEKVYEILSDKDRVLKSKQLPFRFYTAFSTLYKENLGTSKLYDALETAIKHSTNNISKLKGKTFISADVSGSMTMPISAKSEITSANIAVLMMAISNYICEETITSTFDTVFNLKPMATNNGIISNALSIPVTGGGTDITLPIRYLLQKKIYVDRIILLSDNEINYGYKETCQSYIEKYKRTINPNVWVHGIDMQGYGTQQFCGNKVNIVSGWNEKMIEFISTVEEGVGDLRSKIENYHFKEEIYYEIHTGKI</sequence>
<dbReference type="Proteomes" id="UP000184241">
    <property type="component" value="Unassembled WGS sequence"/>
</dbReference>
<evidence type="ECO:0000259" key="1">
    <source>
        <dbReference type="PROSITE" id="PS50988"/>
    </source>
</evidence>
<evidence type="ECO:0000313" key="3">
    <source>
        <dbReference type="Proteomes" id="UP000184241"/>
    </source>
</evidence>
<dbReference type="InterPro" id="IPR052652">
    <property type="entry name" value="Telomerase_Complex_Comp"/>
</dbReference>
<dbReference type="PANTHER" id="PTHR44791:SF1">
    <property type="entry name" value="TELOMERASE PROTEIN COMPONENT 1"/>
    <property type="match status" value="1"/>
</dbReference>
<reference evidence="2 3" key="1">
    <citation type="submission" date="2016-11" db="EMBL/GenBank/DDBJ databases">
        <authorList>
            <person name="Jaros S."/>
            <person name="Januszkiewicz K."/>
            <person name="Wedrychowicz H."/>
        </authorList>
    </citation>
    <scope>NUCLEOTIDE SEQUENCE [LARGE SCALE GENOMIC DNA]</scope>
    <source>
        <strain evidence="2 3">DSM 6191</strain>
    </source>
</reference>
<dbReference type="InterPro" id="IPR056800">
    <property type="entry name" value="vWA_Ro60"/>
</dbReference>
<evidence type="ECO:0000313" key="2">
    <source>
        <dbReference type="EMBL" id="SHH63952.1"/>
    </source>
</evidence>
<feature type="domain" description="TROVE" evidence="1">
    <location>
        <begin position="12"/>
        <end position="297"/>
    </location>
</feature>
<dbReference type="EMBL" id="FQXU01000003">
    <property type="protein sequence ID" value="SHH63952.1"/>
    <property type="molecule type" value="Genomic_DNA"/>
</dbReference>
<dbReference type="GO" id="GO:0000722">
    <property type="term" value="P:telomere maintenance via recombination"/>
    <property type="evidence" value="ECO:0007669"/>
    <property type="project" value="TreeGrafter"/>
</dbReference>
<dbReference type="Pfam" id="PF05731">
    <property type="entry name" value="TROVE"/>
    <property type="match status" value="2"/>
</dbReference>
<dbReference type="Gene3D" id="3.40.50.410">
    <property type="entry name" value="von Willebrand factor, type A domain"/>
    <property type="match status" value="1"/>
</dbReference>
<name>A0A1M5ULM8_9CLOT</name>
<protein>
    <submittedName>
        <fullName evidence="2">TROVE domain-containing protein</fullName>
    </submittedName>
</protein>
<organism evidence="2 3">
    <name type="scientific">Clostridium intestinale DSM 6191</name>
    <dbReference type="NCBI Taxonomy" id="1121320"/>
    <lineage>
        <taxon>Bacteria</taxon>
        <taxon>Bacillati</taxon>
        <taxon>Bacillota</taxon>
        <taxon>Clostridia</taxon>
        <taxon>Eubacteriales</taxon>
        <taxon>Clostridiaceae</taxon>
        <taxon>Clostridium</taxon>
    </lineage>
</organism>
<dbReference type="SUPFAM" id="SSF53300">
    <property type="entry name" value="vWA-like"/>
    <property type="match status" value="1"/>
</dbReference>
<dbReference type="GO" id="GO:0003720">
    <property type="term" value="F:telomerase activity"/>
    <property type="evidence" value="ECO:0007669"/>
    <property type="project" value="TreeGrafter"/>
</dbReference>
<dbReference type="RefSeq" id="WP_073016487.1">
    <property type="nucleotide sequence ID" value="NZ_FQXU01000003.1"/>
</dbReference>
<dbReference type="PROSITE" id="PS50988">
    <property type="entry name" value="TROVE"/>
    <property type="match status" value="1"/>
</dbReference>
<dbReference type="InterPro" id="IPR036465">
    <property type="entry name" value="vWFA_dom_sf"/>
</dbReference>
<dbReference type="InterPro" id="IPR008858">
    <property type="entry name" value="TROVE_dom"/>
</dbReference>
<dbReference type="GO" id="GO:0070034">
    <property type="term" value="F:telomerase RNA binding"/>
    <property type="evidence" value="ECO:0007669"/>
    <property type="project" value="TreeGrafter"/>
</dbReference>
<dbReference type="InterPro" id="IPR037214">
    <property type="entry name" value="TROVE_dom_sf"/>
</dbReference>
<accession>A0A1M5ULM8</accession>
<dbReference type="AlphaFoldDB" id="A0A1M5ULM8"/>
<proteinExistence type="predicted"/>
<dbReference type="Pfam" id="PF25045">
    <property type="entry name" value="vWA_Ro60"/>
    <property type="match status" value="1"/>
</dbReference>